<dbReference type="AlphaFoldDB" id="A0A4S8NPD2"/>
<dbReference type="PANTHER" id="PTHR34876:SF4">
    <property type="entry name" value="1,4-BETA-D-GLUCAN CELLOBIOHYDROLASE C-RELATED"/>
    <property type="match status" value="1"/>
</dbReference>
<feature type="signal peptide" evidence="3">
    <location>
        <begin position="1"/>
        <end position="33"/>
    </location>
</feature>
<feature type="binding site" evidence="2">
    <location>
        <position position="87"/>
    </location>
    <ligand>
        <name>substrate</name>
    </ligand>
</feature>
<dbReference type="PANTHER" id="PTHR34876">
    <property type="match status" value="1"/>
</dbReference>
<keyword evidence="3" id="KW-0624">Polysaccharide degradation</keyword>
<organism evidence="4 5">
    <name type="scientific">Nocardioides caeni</name>
    <dbReference type="NCBI Taxonomy" id="574700"/>
    <lineage>
        <taxon>Bacteria</taxon>
        <taxon>Bacillati</taxon>
        <taxon>Actinomycetota</taxon>
        <taxon>Actinomycetes</taxon>
        <taxon>Propionibacteriales</taxon>
        <taxon>Nocardioidaceae</taxon>
        <taxon>Nocardioides</taxon>
    </lineage>
</organism>
<evidence type="ECO:0000256" key="3">
    <source>
        <dbReference type="RuleBase" id="RU361186"/>
    </source>
</evidence>
<accession>A0A4S8NPD2</accession>
<dbReference type="InterPro" id="IPR036434">
    <property type="entry name" value="Beta_cellobiohydrolase_sf"/>
</dbReference>
<keyword evidence="3" id="KW-0136">Cellulose degradation</keyword>
<feature type="binding site" evidence="2">
    <location>
        <position position="289"/>
    </location>
    <ligand>
        <name>substrate</name>
    </ligand>
</feature>
<sequence>MHRADRRHRRLPVRALAAATALLAALTLAPAYAGDLNPSNPLADSGPWPHSTITTAANPEYNNYLAAQRPQRKAAMAEIALTPRMRWFANCSTCNVERIRDTVTKYVADTRRKDPGALVQLAIFGLWPRGEHVNGRRPAMTRNDLIAYKRWIKQLAAGLGNARTAIVLEPDLAISANHGGLSDPTPARRMAATAWSANYLATTLRGEAIYLDAGSADWLTIDNAVRLLSRSGIQHVRGFALGATHYDSVPDNVDYAARLSAALARAGHRAKRGVIDTADNGTPFTWPQWNARWGALYRRTGNKAYAFDNTPTCGSSTEQVCQTIGHQPTWDVVGPEAGKLGLGEQQTALRTQAERYVDAYLWFGRGWRWMQQGGNDSQTPTRMVRMALHSRFDHPTG</sequence>
<name>A0A4S8NPD2_9ACTN</name>
<dbReference type="InterPro" id="IPR016288">
    <property type="entry name" value="Beta_cellobiohydrolase"/>
</dbReference>
<comment type="caution">
    <text evidence="4">The sequence shown here is derived from an EMBL/GenBank/DDBJ whole genome shotgun (WGS) entry which is preliminary data.</text>
</comment>
<dbReference type="PIRSF" id="PIRSF001100">
    <property type="entry name" value="Beta_cellobiohydrolase"/>
    <property type="match status" value="1"/>
</dbReference>
<evidence type="ECO:0000313" key="4">
    <source>
        <dbReference type="EMBL" id="THV18321.1"/>
    </source>
</evidence>
<keyword evidence="5" id="KW-1185">Reference proteome</keyword>
<keyword evidence="3" id="KW-0378">Hydrolase</keyword>
<proteinExistence type="inferred from homology"/>
<dbReference type="PRINTS" id="PR00733">
    <property type="entry name" value="GLHYDRLASE6"/>
</dbReference>
<protein>
    <recommendedName>
        <fullName evidence="3">Glucanase</fullName>
        <ecNumber evidence="3">3.2.1.-</ecNumber>
    </recommendedName>
</protein>
<reference evidence="4 5" key="1">
    <citation type="journal article" date="2009" name="Int. J. Syst. Evol. Microbiol.">
        <title>Nocardioides caeni sp. nov., isolated from wastewater.</title>
        <authorList>
            <person name="Yoon J.H."/>
            <person name="Kang S.J."/>
            <person name="Park S."/>
            <person name="Kim W."/>
            <person name="Oh T.K."/>
        </authorList>
    </citation>
    <scope>NUCLEOTIDE SEQUENCE [LARGE SCALE GENOMIC DNA]</scope>
    <source>
        <strain evidence="4 5">DSM 23134</strain>
    </source>
</reference>
<comment type="similarity">
    <text evidence="3">Belongs to the glycosyl hydrolase family 6.</text>
</comment>
<gene>
    <name evidence="4" type="ORF">E9934_01410</name>
</gene>
<dbReference type="RefSeq" id="WP_136561036.1">
    <property type="nucleotide sequence ID" value="NZ_BAABLS010000002.1"/>
</dbReference>
<keyword evidence="3" id="KW-0732">Signal</keyword>
<dbReference type="EC" id="3.2.1.-" evidence="3"/>
<feature type="binding site" evidence="2">
    <location>
        <position position="218"/>
    </location>
    <ligand>
        <name>substrate</name>
    </ligand>
</feature>
<keyword evidence="3" id="KW-0119">Carbohydrate metabolism</keyword>
<evidence type="ECO:0000313" key="5">
    <source>
        <dbReference type="Proteomes" id="UP000307087"/>
    </source>
</evidence>
<evidence type="ECO:0000256" key="1">
    <source>
        <dbReference type="PIRSR" id="PIRSR001100-1"/>
    </source>
</evidence>
<dbReference type="GO" id="GO:0030245">
    <property type="term" value="P:cellulose catabolic process"/>
    <property type="evidence" value="ECO:0007669"/>
    <property type="project" value="UniProtKB-KW"/>
</dbReference>
<keyword evidence="3" id="KW-0326">Glycosidase</keyword>
<feature type="chain" id="PRO_5021035844" description="Glucanase" evidence="3">
    <location>
        <begin position="34"/>
        <end position="397"/>
    </location>
</feature>
<dbReference type="Pfam" id="PF01341">
    <property type="entry name" value="Glyco_hydro_6"/>
    <property type="match status" value="1"/>
</dbReference>
<dbReference type="SUPFAM" id="SSF51989">
    <property type="entry name" value="Glycosyl hydrolases family 6, cellulases"/>
    <property type="match status" value="1"/>
</dbReference>
<evidence type="ECO:0000256" key="2">
    <source>
        <dbReference type="PIRSR" id="PIRSR001100-2"/>
    </source>
</evidence>
<dbReference type="GO" id="GO:0004553">
    <property type="term" value="F:hydrolase activity, hydrolyzing O-glycosyl compounds"/>
    <property type="evidence" value="ECO:0007669"/>
    <property type="project" value="InterPro"/>
</dbReference>
<feature type="active site" description="Proton donor" evidence="1">
    <location>
        <position position="171"/>
    </location>
</feature>
<dbReference type="OrthoDB" id="309899at2"/>
<dbReference type="Proteomes" id="UP000307087">
    <property type="component" value="Unassembled WGS sequence"/>
</dbReference>
<dbReference type="EMBL" id="STGW01000001">
    <property type="protein sequence ID" value="THV18321.1"/>
    <property type="molecule type" value="Genomic_DNA"/>
</dbReference>
<dbReference type="Gene3D" id="3.20.20.40">
    <property type="entry name" value="1, 4-beta cellobiohydrolase"/>
    <property type="match status" value="1"/>
</dbReference>